<dbReference type="EMBL" id="UINC01198129">
    <property type="protein sequence ID" value="SVE15950.1"/>
    <property type="molecule type" value="Genomic_DNA"/>
</dbReference>
<accession>A0A383B815</accession>
<feature type="non-terminal residue" evidence="1">
    <location>
        <position position="1"/>
    </location>
</feature>
<reference evidence="1" key="1">
    <citation type="submission" date="2018-05" db="EMBL/GenBank/DDBJ databases">
        <authorList>
            <person name="Lanie J.A."/>
            <person name="Ng W.-L."/>
            <person name="Kazmierczak K.M."/>
            <person name="Andrzejewski T.M."/>
            <person name="Davidsen T.M."/>
            <person name="Wayne K.J."/>
            <person name="Tettelin H."/>
            <person name="Glass J.I."/>
            <person name="Rusch D."/>
            <person name="Podicherti R."/>
            <person name="Tsui H.-C.T."/>
            <person name="Winkler M.E."/>
        </authorList>
    </citation>
    <scope>NUCLEOTIDE SEQUENCE</scope>
</reference>
<proteinExistence type="predicted"/>
<name>A0A383B815_9ZZZZ</name>
<protein>
    <recommendedName>
        <fullName evidence="2">Toprim domain-containing protein</fullName>
    </recommendedName>
</protein>
<dbReference type="AlphaFoldDB" id="A0A383B815"/>
<organism evidence="1">
    <name type="scientific">marine metagenome</name>
    <dbReference type="NCBI Taxonomy" id="408172"/>
    <lineage>
        <taxon>unclassified sequences</taxon>
        <taxon>metagenomes</taxon>
        <taxon>ecological metagenomes</taxon>
    </lineage>
</organism>
<gene>
    <name evidence="1" type="ORF">METZ01_LOCUS468804</name>
</gene>
<evidence type="ECO:0000313" key="1">
    <source>
        <dbReference type="EMBL" id="SVE15950.1"/>
    </source>
</evidence>
<evidence type="ECO:0008006" key="2">
    <source>
        <dbReference type="Google" id="ProtNLM"/>
    </source>
</evidence>
<sequence length="99" mass="10981">VNAAGEPVMRVFRYRYEDGRKDFPQKRFRDGGWEWGAPPPQDRPLYRLPEVLAQVANGGTVYVVEGEKDVETLEGLGAVATTNPGGAGKWLQHHTECLA</sequence>
<feature type="non-terminal residue" evidence="1">
    <location>
        <position position="99"/>
    </location>
</feature>